<feature type="transmembrane region" description="Helical" evidence="1">
    <location>
        <begin position="210"/>
        <end position="240"/>
    </location>
</feature>
<feature type="transmembrane region" description="Helical" evidence="1">
    <location>
        <begin position="30"/>
        <end position="48"/>
    </location>
</feature>
<name>A0A2U2AHB3_9GAMM</name>
<feature type="transmembrane region" description="Helical" evidence="1">
    <location>
        <begin position="401"/>
        <end position="418"/>
    </location>
</feature>
<feature type="transmembrane region" description="Helical" evidence="1">
    <location>
        <begin position="126"/>
        <end position="158"/>
    </location>
</feature>
<keyword evidence="3" id="KW-1185">Reference proteome</keyword>
<protein>
    <recommendedName>
        <fullName evidence="4">O-antigen ligase domain-containing protein</fullName>
    </recommendedName>
</protein>
<accession>A0A2U2AHB3</accession>
<proteinExistence type="predicted"/>
<dbReference type="RefSeq" id="WP_109188643.1">
    <property type="nucleotide sequence ID" value="NZ_BMYA01000001.1"/>
</dbReference>
<feature type="transmembrane region" description="Helical" evidence="1">
    <location>
        <begin position="178"/>
        <end position="198"/>
    </location>
</feature>
<evidence type="ECO:0000313" key="3">
    <source>
        <dbReference type="Proteomes" id="UP000245020"/>
    </source>
</evidence>
<dbReference type="Proteomes" id="UP000245020">
    <property type="component" value="Unassembled WGS sequence"/>
</dbReference>
<dbReference type="OrthoDB" id="6690691at2"/>
<dbReference type="AlphaFoldDB" id="A0A2U2AHB3"/>
<evidence type="ECO:0008006" key="4">
    <source>
        <dbReference type="Google" id="ProtNLM"/>
    </source>
</evidence>
<keyword evidence="1" id="KW-0812">Transmembrane</keyword>
<sequence>MRIFYKDTTSVLLCFLLINGFFIGNNLNSTFLVIPLALLFAFFLKNNYLYSLKKIVSSRIFINLFIFLTIILITNLVLILTHQTLDLSYAKNIISQIIQLICIIFFIAYIYTAYPPVEQISYSIYIGKLICITFFVQSIIEIIAFLSPQFASIIHIFYSPDQYEILYKSYGGIRGLALTGSPGWGLAVGYAYSFLFYVRYMVIEKFNFKTFCFGLILVLGMFFAGRTAFVGIILGIPLFLFSKIQLISKLKIIFLTVLYSIMIAIIVYFLFFDFLLILEQKVFPFVFEMFYRLEHTGKLETGSTNVLLEMWNRDIPEGVELFGTGLFTDPETGRYYLQTDVGYIRNYLFGGIFWLLLIYSFSLFIFKKSLNYSVTTNDKLLIIFNLMMVFLLELKAMTASYNKYFFLIMIVYLFSLYLDKKNEQIQYNYSCL</sequence>
<comment type="caution">
    <text evidence="2">The sequence shown here is derived from an EMBL/GenBank/DDBJ whole genome shotgun (WGS) entry which is preliminary data.</text>
</comment>
<keyword evidence="1" id="KW-1133">Transmembrane helix</keyword>
<gene>
    <name evidence="2" type="ORF">DC083_02340</name>
</gene>
<feature type="transmembrane region" description="Helical" evidence="1">
    <location>
        <begin position="252"/>
        <end position="278"/>
    </location>
</feature>
<reference evidence="3" key="1">
    <citation type="submission" date="2018-05" db="EMBL/GenBank/DDBJ databases">
        <title>Ignatzschineria dubaiensis sp. nov., isolated from necrotic foot tissues of dromedaries (Camelus dromedarius) and associated maggots in Dubai, United Arab Emirates.</title>
        <authorList>
            <person name="Tsang C.C."/>
            <person name="Tang J.Y.M."/>
            <person name="Fong J.Y.H."/>
            <person name="Kinne J."/>
            <person name="Lee H.H."/>
            <person name="Joseph M."/>
            <person name="Jose S."/>
            <person name="Schuster R.K."/>
            <person name="Tang Y."/>
            <person name="Sivakumar S."/>
            <person name="Chen J.H.K."/>
            <person name="Teng J.L.L."/>
            <person name="Lau S.K.P."/>
            <person name="Wernery U."/>
            <person name="Woo P.C.Y."/>
        </authorList>
    </citation>
    <scope>NUCLEOTIDE SEQUENCE [LARGE SCALE GENOMIC DNA]</scope>
    <source>
        <strain evidence="3">KCTC 22644</strain>
    </source>
</reference>
<feature type="transmembrane region" description="Helical" evidence="1">
    <location>
        <begin position="60"/>
        <end position="81"/>
    </location>
</feature>
<keyword evidence="1" id="KW-0472">Membrane</keyword>
<dbReference type="EMBL" id="QEWQ01000001">
    <property type="protein sequence ID" value="PWD82043.1"/>
    <property type="molecule type" value="Genomic_DNA"/>
</dbReference>
<feature type="transmembrane region" description="Helical" evidence="1">
    <location>
        <begin position="93"/>
        <end position="114"/>
    </location>
</feature>
<feature type="transmembrane region" description="Helical" evidence="1">
    <location>
        <begin position="347"/>
        <end position="366"/>
    </location>
</feature>
<evidence type="ECO:0000256" key="1">
    <source>
        <dbReference type="SAM" id="Phobius"/>
    </source>
</evidence>
<evidence type="ECO:0000313" key="2">
    <source>
        <dbReference type="EMBL" id="PWD82043.1"/>
    </source>
</evidence>
<organism evidence="2 3">
    <name type="scientific">Ignatzschineria ureiclastica</name>
    <dbReference type="NCBI Taxonomy" id="472582"/>
    <lineage>
        <taxon>Bacteria</taxon>
        <taxon>Pseudomonadati</taxon>
        <taxon>Pseudomonadota</taxon>
        <taxon>Gammaproteobacteria</taxon>
        <taxon>Cardiobacteriales</taxon>
        <taxon>Ignatzschineriaceae</taxon>
        <taxon>Ignatzschineria</taxon>
    </lineage>
</organism>